<keyword evidence="2" id="KW-1185">Reference proteome</keyword>
<name>A0A914YLN3_9BILA</name>
<feature type="signal peptide" evidence="1">
    <location>
        <begin position="1"/>
        <end position="19"/>
    </location>
</feature>
<feature type="chain" id="PRO_5037942822" evidence="1">
    <location>
        <begin position="20"/>
        <end position="125"/>
    </location>
</feature>
<keyword evidence="1" id="KW-0732">Signal</keyword>
<sequence>MEFLNFFIFAAFLFFGILAQRFQRHVNNTKLTVNGTLIDRLNNSFPDIPNELAADQLPGVQEGDDVRLIRPGGIEIELKYGELKFEFCSDGCLEKIVVVCFDCENCDLEVQGECGPNRCEFKAGV</sequence>
<proteinExistence type="predicted"/>
<protein>
    <submittedName>
        <fullName evidence="3">Uncharacterized protein</fullName>
    </submittedName>
</protein>
<organism evidence="2 3">
    <name type="scientific">Panagrolaimus superbus</name>
    <dbReference type="NCBI Taxonomy" id="310955"/>
    <lineage>
        <taxon>Eukaryota</taxon>
        <taxon>Metazoa</taxon>
        <taxon>Ecdysozoa</taxon>
        <taxon>Nematoda</taxon>
        <taxon>Chromadorea</taxon>
        <taxon>Rhabditida</taxon>
        <taxon>Tylenchina</taxon>
        <taxon>Panagrolaimomorpha</taxon>
        <taxon>Panagrolaimoidea</taxon>
        <taxon>Panagrolaimidae</taxon>
        <taxon>Panagrolaimus</taxon>
    </lineage>
</organism>
<dbReference type="WBParaSite" id="PSU_v2.g2047.t1">
    <property type="protein sequence ID" value="PSU_v2.g2047.t1"/>
    <property type="gene ID" value="PSU_v2.g2047"/>
</dbReference>
<dbReference type="Proteomes" id="UP000887577">
    <property type="component" value="Unplaced"/>
</dbReference>
<evidence type="ECO:0000313" key="2">
    <source>
        <dbReference type="Proteomes" id="UP000887577"/>
    </source>
</evidence>
<accession>A0A914YLN3</accession>
<evidence type="ECO:0000313" key="3">
    <source>
        <dbReference type="WBParaSite" id="PSU_v2.g2047.t1"/>
    </source>
</evidence>
<evidence type="ECO:0000256" key="1">
    <source>
        <dbReference type="SAM" id="SignalP"/>
    </source>
</evidence>
<dbReference type="AlphaFoldDB" id="A0A914YLN3"/>
<reference evidence="3" key="1">
    <citation type="submission" date="2022-11" db="UniProtKB">
        <authorList>
            <consortium name="WormBaseParasite"/>
        </authorList>
    </citation>
    <scope>IDENTIFICATION</scope>
</reference>